<dbReference type="Proteomes" id="UP000184267">
    <property type="component" value="Unassembled WGS sequence"/>
</dbReference>
<organism evidence="1 2">
    <name type="scientific">Trametes pubescens</name>
    <name type="common">White-rot fungus</name>
    <dbReference type="NCBI Taxonomy" id="154538"/>
    <lineage>
        <taxon>Eukaryota</taxon>
        <taxon>Fungi</taxon>
        <taxon>Dikarya</taxon>
        <taxon>Basidiomycota</taxon>
        <taxon>Agaricomycotina</taxon>
        <taxon>Agaricomycetes</taxon>
        <taxon>Polyporales</taxon>
        <taxon>Polyporaceae</taxon>
        <taxon>Trametes</taxon>
    </lineage>
</organism>
<keyword evidence="2" id="KW-1185">Reference proteome</keyword>
<gene>
    <name evidence="1" type="ORF">TRAPUB_3614</name>
</gene>
<name>A0A1M2VDB5_TRAPU</name>
<comment type="caution">
    <text evidence="1">The sequence shown here is derived from an EMBL/GenBank/DDBJ whole genome shotgun (WGS) entry which is preliminary data.</text>
</comment>
<dbReference type="EMBL" id="MNAD01001427">
    <property type="protein sequence ID" value="OJT05565.1"/>
    <property type="molecule type" value="Genomic_DNA"/>
</dbReference>
<protein>
    <submittedName>
        <fullName evidence="1">Uncharacterized protein</fullName>
    </submittedName>
</protein>
<accession>A0A1M2VDB5</accession>
<dbReference type="AlphaFoldDB" id="A0A1M2VDB5"/>
<proteinExistence type="predicted"/>
<reference evidence="1 2" key="1">
    <citation type="submission" date="2016-10" db="EMBL/GenBank/DDBJ databases">
        <title>Genome sequence of the basidiomycete white-rot fungus Trametes pubescens.</title>
        <authorList>
            <person name="Makela M.R."/>
            <person name="Granchi Z."/>
            <person name="Peng M."/>
            <person name="De Vries R.P."/>
            <person name="Grigoriev I."/>
            <person name="Riley R."/>
            <person name="Hilden K."/>
        </authorList>
    </citation>
    <scope>NUCLEOTIDE SEQUENCE [LARGE SCALE GENOMIC DNA]</scope>
    <source>
        <strain evidence="1 2">FBCC735</strain>
    </source>
</reference>
<sequence length="61" mass="6826">MESDSNFIARQWMDTAQEGSSVEGCQRRFVSQRSTNFGEVSVQPTCASRSPIENVYPPVEV</sequence>
<evidence type="ECO:0000313" key="1">
    <source>
        <dbReference type="EMBL" id="OJT05565.1"/>
    </source>
</evidence>
<evidence type="ECO:0000313" key="2">
    <source>
        <dbReference type="Proteomes" id="UP000184267"/>
    </source>
</evidence>